<dbReference type="GO" id="GO:0005829">
    <property type="term" value="C:cytosol"/>
    <property type="evidence" value="ECO:0007669"/>
    <property type="project" value="TreeGrafter"/>
</dbReference>
<evidence type="ECO:0000256" key="1">
    <source>
        <dbReference type="ARBA" id="ARBA00010552"/>
    </source>
</evidence>
<dbReference type="PANTHER" id="PTHR11803">
    <property type="entry name" value="2-IMINOBUTANOATE/2-IMINOPROPANOATE DEAMINASE RIDA"/>
    <property type="match status" value="1"/>
</dbReference>
<name>A0A518GVV2_9BACT</name>
<reference evidence="3 4" key="1">
    <citation type="submission" date="2019-02" db="EMBL/GenBank/DDBJ databases">
        <title>Deep-cultivation of Planctomycetes and their phenomic and genomic characterization uncovers novel biology.</title>
        <authorList>
            <person name="Wiegand S."/>
            <person name="Jogler M."/>
            <person name="Boedeker C."/>
            <person name="Pinto D."/>
            <person name="Vollmers J."/>
            <person name="Rivas-Marin E."/>
            <person name="Kohn T."/>
            <person name="Peeters S.H."/>
            <person name="Heuer A."/>
            <person name="Rast P."/>
            <person name="Oberbeckmann S."/>
            <person name="Bunk B."/>
            <person name="Jeske O."/>
            <person name="Meyerdierks A."/>
            <person name="Storesund J.E."/>
            <person name="Kallscheuer N."/>
            <person name="Luecker S."/>
            <person name="Lage O.M."/>
            <person name="Pohl T."/>
            <person name="Merkel B.J."/>
            <person name="Hornburger P."/>
            <person name="Mueller R.-W."/>
            <person name="Bruemmer F."/>
            <person name="Labrenz M."/>
            <person name="Spormann A.M."/>
            <person name="Op den Camp H."/>
            <person name="Overmann J."/>
            <person name="Amann R."/>
            <person name="Jetten M.S.M."/>
            <person name="Mascher T."/>
            <person name="Medema M.H."/>
            <person name="Devos D.P."/>
            <person name="Kaster A.-K."/>
            <person name="Ovreas L."/>
            <person name="Rohde M."/>
            <person name="Galperin M.Y."/>
            <person name="Jogler C."/>
        </authorList>
    </citation>
    <scope>NUCLEOTIDE SEQUENCE [LARGE SCALE GENOMIC DNA]</scope>
    <source>
        <strain evidence="3 4">ElP</strain>
    </source>
</reference>
<dbReference type="KEGG" id="tpla:ElP_05630"/>
<dbReference type="Gene3D" id="3.30.1330.40">
    <property type="entry name" value="RutC-like"/>
    <property type="match status" value="3"/>
</dbReference>
<evidence type="ECO:0000313" key="4">
    <source>
        <dbReference type="Proteomes" id="UP000317835"/>
    </source>
</evidence>
<dbReference type="PANTHER" id="PTHR11803:SF58">
    <property type="entry name" value="PROTEIN HMF1-RELATED"/>
    <property type="match status" value="1"/>
</dbReference>
<organism evidence="3 4">
    <name type="scientific">Tautonia plasticadhaerens</name>
    <dbReference type="NCBI Taxonomy" id="2527974"/>
    <lineage>
        <taxon>Bacteria</taxon>
        <taxon>Pseudomonadati</taxon>
        <taxon>Planctomycetota</taxon>
        <taxon>Planctomycetia</taxon>
        <taxon>Isosphaerales</taxon>
        <taxon>Isosphaeraceae</taxon>
        <taxon>Tautonia</taxon>
    </lineage>
</organism>
<dbReference type="GO" id="GO:0019239">
    <property type="term" value="F:deaminase activity"/>
    <property type="evidence" value="ECO:0007669"/>
    <property type="project" value="TreeGrafter"/>
</dbReference>
<dbReference type="CDD" id="cd00448">
    <property type="entry name" value="YjgF_YER057c_UK114_family"/>
    <property type="match status" value="2"/>
</dbReference>
<dbReference type="OrthoDB" id="215119at2"/>
<accession>A0A518GVV2</accession>
<dbReference type="EMBL" id="CP036426">
    <property type="protein sequence ID" value="QDV32723.1"/>
    <property type="molecule type" value="Genomic_DNA"/>
</dbReference>
<feature type="region of interest" description="Disordered" evidence="2">
    <location>
        <begin position="350"/>
        <end position="376"/>
    </location>
</feature>
<dbReference type="AlphaFoldDB" id="A0A518GVV2"/>
<evidence type="ECO:0000313" key="3">
    <source>
        <dbReference type="EMBL" id="QDV32723.1"/>
    </source>
</evidence>
<dbReference type="RefSeq" id="WP_145267023.1">
    <property type="nucleotide sequence ID" value="NZ_CP036426.1"/>
</dbReference>
<dbReference type="Pfam" id="PF01042">
    <property type="entry name" value="Ribonuc_L-PSP"/>
    <property type="match status" value="1"/>
</dbReference>
<dbReference type="InterPro" id="IPR006175">
    <property type="entry name" value="YjgF/YER057c/UK114"/>
</dbReference>
<dbReference type="SUPFAM" id="SSF55298">
    <property type="entry name" value="YjgF-like"/>
    <property type="match status" value="3"/>
</dbReference>
<dbReference type="InterPro" id="IPR035959">
    <property type="entry name" value="RutC-like_sf"/>
</dbReference>
<keyword evidence="4" id="KW-1185">Reference proteome</keyword>
<proteinExistence type="inferred from homology"/>
<comment type="similarity">
    <text evidence="1">Belongs to the RutC family.</text>
</comment>
<dbReference type="Proteomes" id="UP000317835">
    <property type="component" value="Chromosome"/>
</dbReference>
<evidence type="ECO:0000256" key="2">
    <source>
        <dbReference type="SAM" id="MobiDB-lite"/>
    </source>
</evidence>
<sequence>MPHGPSAFLAVLSAAILGPPDDPAVRRVRPDPSTGTPAAVVVPAETALLFTSQALAPSEPTANPSPDQLASEVLDRLDFALRAVGSGLDRAVRLHVVLDDPGLLPALRSTLAGRFPDGNGPGLTVVVGALPRPWLRIAADAVATTDRDAVGRIPRAPVSISVLPAGPRVFVSGQAEPADDLATATRETLLGLAETLDHLGIGADQVVQLKAFYAPGDSAEVVEREVIAFFEASLPPPLVLVEWESDLPIEIELVAAAPGPGGDGPIDYLETPKLAASPVFSRVARVNRGDLVFTSGLLGPADSDGVGQVGAIFDELAEILGEAGGDLDHLAKATYYVSDDDASRALNDLRPRYYDPERPPAASKAQVPGVGPPDRSLTLDMIAVVPARSSQDP</sequence>
<gene>
    <name evidence="3" type="ORF">ElP_05630</name>
</gene>
<protein>
    <submittedName>
        <fullName evidence="3">Endoribonuclease L-PSP</fullName>
    </submittedName>
</protein>